<dbReference type="Pfam" id="PF00172">
    <property type="entry name" value="Zn_clus"/>
    <property type="match status" value="1"/>
</dbReference>
<evidence type="ECO:0000256" key="4">
    <source>
        <dbReference type="ARBA" id="ARBA00023015"/>
    </source>
</evidence>
<evidence type="ECO:0000256" key="3">
    <source>
        <dbReference type="ARBA" id="ARBA00022833"/>
    </source>
</evidence>
<comment type="caution">
    <text evidence="10">The sequence shown here is derived from an EMBL/GenBank/DDBJ whole genome shotgun (WGS) entry which is preliminary data.</text>
</comment>
<dbReference type="CDD" id="cd00067">
    <property type="entry name" value="GAL4"/>
    <property type="match status" value="1"/>
</dbReference>
<dbReference type="AlphaFoldDB" id="A0AAN6IHY5"/>
<keyword evidence="11" id="KW-1185">Reference proteome</keyword>
<dbReference type="PROSITE" id="PS50048">
    <property type="entry name" value="ZN2_CY6_FUNGAL_2"/>
    <property type="match status" value="1"/>
</dbReference>
<evidence type="ECO:0000256" key="7">
    <source>
        <dbReference type="ARBA" id="ARBA00023242"/>
    </source>
</evidence>
<dbReference type="Pfam" id="PF04082">
    <property type="entry name" value="Fungal_trans"/>
    <property type="match status" value="1"/>
</dbReference>
<dbReference type="GO" id="GO:0000981">
    <property type="term" value="F:DNA-binding transcription factor activity, RNA polymerase II-specific"/>
    <property type="evidence" value="ECO:0007669"/>
    <property type="project" value="InterPro"/>
</dbReference>
<feature type="region of interest" description="Disordered" evidence="8">
    <location>
        <begin position="1"/>
        <end position="25"/>
    </location>
</feature>
<protein>
    <recommendedName>
        <fullName evidence="9">Zn(2)-C6 fungal-type domain-containing protein</fullName>
    </recommendedName>
</protein>
<keyword evidence="3" id="KW-0862">Zinc</keyword>
<dbReference type="InterPro" id="IPR036864">
    <property type="entry name" value="Zn2-C6_fun-type_DNA-bd_sf"/>
</dbReference>
<dbReference type="PANTHER" id="PTHR31313:SF81">
    <property type="entry name" value="TY1 ENHANCER ACTIVATOR"/>
    <property type="match status" value="1"/>
</dbReference>
<dbReference type="GO" id="GO:0003677">
    <property type="term" value="F:DNA binding"/>
    <property type="evidence" value="ECO:0007669"/>
    <property type="project" value="UniProtKB-KW"/>
</dbReference>
<dbReference type="GO" id="GO:0006351">
    <property type="term" value="P:DNA-templated transcription"/>
    <property type="evidence" value="ECO:0007669"/>
    <property type="project" value="InterPro"/>
</dbReference>
<dbReference type="InterPro" id="IPR051615">
    <property type="entry name" value="Transcr_Regulatory_Elem"/>
</dbReference>
<dbReference type="GO" id="GO:0005634">
    <property type="term" value="C:nucleus"/>
    <property type="evidence" value="ECO:0007669"/>
    <property type="project" value="UniProtKB-SubCell"/>
</dbReference>
<evidence type="ECO:0000256" key="6">
    <source>
        <dbReference type="ARBA" id="ARBA00023163"/>
    </source>
</evidence>
<reference evidence="10" key="1">
    <citation type="journal article" date="2022" name="bioRxiv">
        <title>Deciphering the potential niche of two novel black yeast fungi from a biological soil crust based on their genomes, phenotypes, and melanin regulation.</title>
        <authorList>
            <consortium name="DOE Joint Genome Institute"/>
            <person name="Carr E.C."/>
            <person name="Barton Q."/>
            <person name="Grambo S."/>
            <person name="Sullivan M."/>
            <person name="Renfro C.M."/>
            <person name="Kuo A."/>
            <person name="Pangilinan J."/>
            <person name="Lipzen A."/>
            <person name="Keymanesh K."/>
            <person name="Savage E."/>
            <person name="Barry K."/>
            <person name="Grigoriev I.V."/>
            <person name="Riekhof W.R."/>
            <person name="Harris S.S."/>
        </authorList>
    </citation>
    <scope>NUCLEOTIDE SEQUENCE</scope>
    <source>
        <strain evidence="10">JF 03-4F</strain>
    </source>
</reference>
<dbReference type="SUPFAM" id="SSF57701">
    <property type="entry name" value="Zn2/Cys6 DNA-binding domain"/>
    <property type="match status" value="1"/>
</dbReference>
<dbReference type="Gene3D" id="4.10.240.10">
    <property type="entry name" value="Zn(2)-C6 fungal-type DNA-binding domain"/>
    <property type="match status" value="1"/>
</dbReference>
<name>A0AAN6IHY5_9EURO</name>
<proteinExistence type="predicted"/>
<dbReference type="EMBL" id="MU404351">
    <property type="protein sequence ID" value="KAI1615954.1"/>
    <property type="molecule type" value="Genomic_DNA"/>
</dbReference>
<keyword evidence="5" id="KW-0238">DNA-binding</keyword>
<keyword evidence="7" id="KW-0539">Nucleus</keyword>
<organism evidence="10 11">
    <name type="scientific">Exophiala viscosa</name>
    <dbReference type="NCBI Taxonomy" id="2486360"/>
    <lineage>
        <taxon>Eukaryota</taxon>
        <taxon>Fungi</taxon>
        <taxon>Dikarya</taxon>
        <taxon>Ascomycota</taxon>
        <taxon>Pezizomycotina</taxon>
        <taxon>Eurotiomycetes</taxon>
        <taxon>Chaetothyriomycetidae</taxon>
        <taxon>Chaetothyriales</taxon>
        <taxon>Herpotrichiellaceae</taxon>
        <taxon>Exophiala</taxon>
    </lineage>
</organism>
<sequence>MSASPSGQDMTDQLRAQNHVSTGPKNKSRARLVCANCRQRKIKCDAEKLAPGAKCTPCRSSNCACAIDRNADRRRHGASHKKLVEMQERIRSLEGLIQRAPDEAVTIPVLHARMATPIPMVIDKVMDGSHRDATPTSNITPEVVVVPEWPIDPPGTTTIFDSGHIGREPEMQYAVPDLPTVPPTANVSPQLANSYTVTTEAAPPMRDVTMSNFEERQPRALQDKGAQDVAFYGGTTQLQVQAPEIRDPAVRPTGDFEHETALNMDSAQLRKALFRIFFKIQPNSQVIVREDLFMRDRDKRGRHRYYSSFLENSLLAAATRNSTSSAVRKLGKKYAERAKSQICSELEQQNIASLQGFLLLSDFEATRGRARLGWTYSNIATGVLVDLALHVDHSAPVKEQNMTQDDAEFRDSLLLGTFVYATLWSLYLGRPNSISSPVVAAVRRVVEYGSCTTTLQMWVTLSLQMMDIIEILNSTTSLRSPERGSKLRLCSLEINLRSVFDNLPPELAFDEQRIDELDAEAYGPHMQYSGIQVTLHRAMIKGTNFAPAIRDDIVQPKSLDHLYAVVHENAMRIARLMLSYRRIFGLENIITVMLDNVYVAAIALTSHIIRMQQLARPFDSEIRWLRSLYEVLEAAEKHYPVTIRMRSSLIHFIRQTPLVKFFPEKVPTTSPISVPEIVPGVSAGLAPVNLTFQAPLNPASPTNGDELPNLDFTLTTEDDWWLHDSAWNMTTLAFDS</sequence>
<gene>
    <name evidence="10" type="ORF">EDD36DRAFT_119097</name>
</gene>
<evidence type="ECO:0000256" key="5">
    <source>
        <dbReference type="ARBA" id="ARBA00023125"/>
    </source>
</evidence>
<dbReference type="PROSITE" id="PS00463">
    <property type="entry name" value="ZN2_CY6_FUNGAL_1"/>
    <property type="match status" value="1"/>
</dbReference>
<comment type="subcellular location">
    <subcellularLocation>
        <location evidence="1">Nucleus</location>
    </subcellularLocation>
</comment>
<dbReference type="CDD" id="cd12148">
    <property type="entry name" value="fungal_TF_MHR"/>
    <property type="match status" value="1"/>
</dbReference>
<evidence type="ECO:0000256" key="1">
    <source>
        <dbReference type="ARBA" id="ARBA00004123"/>
    </source>
</evidence>
<evidence type="ECO:0000259" key="9">
    <source>
        <dbReference type="PROSITE" id="PS50048"/>
    </source>
</evidence>
<evidence type="ECO:0000256" key="2">
    <source>
        <dbReference type="ARBA" id="ARBA00022723"/>
    </source>
</evidence>
<accession>A0AAN6IHY5</accession>
<evidence type="ECO:0000256" key="8">
    <source>
        <dbReference type="SAM" id="MobiDB-lite"/>
    </source>
</evidence>
<keyword evidence="4" id="KW-0805">Transcription regulation</keyword>
<dbReference type="GO" id="GO:0008270">
    <property type="term" value="F:zinc ion binding"/>
    <property type="evidence" value="ECO:0007669"/>
    <property type="project" value="InterPro"/>
</dbReference>
<dbReference type="SMART" id="SM00066">
    <property type="entry name" value="GAL4"/>
    <property type="match status" value="1"/>
</dbReference>
<evidence type="ECO:0000313" key="11">
    <source>
        <dbReference type="Proteomes" id="UP001203852"/>
    </source>
</evidence>
<keyword evidence="2" id="KW-0479">Metal-binding</keyword>
<dbReference type="InterPro" id="IPR007219">
    <property type="entry name" value="XnlR_reg_dom"/>
</dbReference>
<dbReference type="Proteomes" id="UP001203852">
    <property type="component" value="Unassembled WGS sequence"/>
</dbReference>
<dbReference type="PANTHER" id="PTHR31313">
    <property type="entry name" value="TY1 ENHANCER ACTIVATOR"/>
    <property type="match status" value="1"/>
</dbReference>
<dbReference type="InterPro" id="IPR001138">
    <property type="entry name" value="Zn2Cys6_DnaBD"/>
</dbReference>
<feature type="domain" description="Zn(2)-C6 fungal-type" evidence="9">
    <location>
        <begin position="33"/>
        <end position="67"/>
    </location>
</feature>
<evidence type="ECO:0000313" key="10">
    <source>
        <dbReference type="EMBL" id="KAI1615954.1"/>
    </source>
</evidence>
<keyword evidence="6" id="KW-0804">Transcription</keyword>